<sequence length="715" mass="78539">MRTIVCVSNEPNHRDLPFGVFCFPHFGQHFPSAIMKLTVYTLDDNMFTLDVAAELELENFKALCEFECGGIPAREIAILNNGVPLRDDKKTLGAFGLKDGDVVVLQRMRNQQQTAPQAQPAATGGLPFPMFDFSNIQVPGASSSSSSSSQQASRSQRPPAAPQRPADEPAPPQLLEMLRNSPHDRSLLKERNPPLSEAVEAGDLGNITPPPLTCMHAYTDKHTHTHTLTLRYSLHDRSLLKERNPPLSEAVEAGDLAKFTEVLTQQRKERAEKEAQRIRLLTADPFDPEVQRLINEEIQQKNIEENMNVAMEEMPESFGQVVMLYIDCMVNGHPVKAFVDSGAQMTIMSKACAERCNIMRLVDKRWAGIAKGVGTQKIIGRVHVAQIQIRTAFLQSSFSVLEDQPMDMLLGLDMLRRHQCTIDLRKNVLLIGSCDTETPFLSEADLPECARLNRQISDSSLTDQEREDRALAEALAKSAEEAGRKPKPAPLQTVPPEPYDARPPLKSAPPMLPLGAVGGHDAEPPLSAPPVLQPTEATNVPPENPPAQPSSPQGAPPVEGSSSAGSRSPEGQVKDSNDNAVRRELAELQESVQKQFQQADSRLANQIGQILKALGALQERSAKESKKMLAQLAEVEERVQRLEDAQKDTAASEKVAEGGDMSESGSKNLETLEKRLKQVEEFVEQKTEKSALEGTGEASMAQPEADEKEKQAEKK</sequence>
<evidence type="ECO:0000313" key="10">
    <source>
        <dbReference type="EMBL" id="CAH1239555.1"/>
    </source>
</evidence>
<feature type="domain" description="Ddi1/2 HDD" evidence="9">
    <location>
        <begin position="171"/>
        <end position="205"/>
    </location>
</feature>
<dbReference type="FunFam" id="2.40.70.10:FF:000005">
    <property type="entry name" value="DNA damage inducible 1 homolog 2"/>
    <property type="match status" value="1"/>
</dbReference>
<dbReference type="InterPro" id="IPR021109">
    <property type="entry name" value="Peptidase_aspartic_dom_sf"/>
</dbReference>
<feature type="region of interest" description="Disordered" evidence="6">
    <location>
        <begin position="137"/>
        <end position="174"/>
    </location>
</feature>
<gene>
    <name evidence="10" type="primary">DDI2</name>
    <name evidence="10" type="ORF">BLAG_LOCUS3815</name>
</gene>
<dbReference type="PANTHER" id="PTHR15397:SF3">
    <property type="entry name" value="DNA DAMAGE INDUCIBLE 1 HOMOLOG 2"/>
    <property type="match status" value="1"/>
</dbReference>
<feature type="compositionally biased region" description="Low complexity" evidence="6">
    <location>
        <begin position="141"/>
        <end position="158"/>
    </location>
</feature>
<feature type="region of interest" description="Disordered" evidence="6">
    <location>
        <begin position="457"/>
        <end position="591"/>
    </location>
</feature>
<evidence type="ECO:0000259" key="8">
    <source>
        <dbReference type="Pfam" id="PF09668"/>
    </source>
</evidence>
<keyword evidence="2" id="KW-0645">Protease</keyword>
<keyword evidence="3" id="KW-0064">Aspartyl protease</keyword>
<proteinExistence type="inferred from homology"/>
<dbReference type="InterPro" id="IPR057273">
    <property type="entry name" value="Ddi1/2_HDD"/>
</dbReference>
<protein>
    <submittedName>
        <fullName evidence="10">DDI2 protein</fullName>
    </submittedName>
</protein>
<feature type="compositionally biased region" description="Basic and acidic residues" evidence="6">
    <location>
        <begin position="705"/>
        <end position="715"/>
    </location>
</feature>
<evidence type="ECO:0000259" key="7">
    <source>
        <dbReference type="Pfam" id="PF00240"/>
    </source>
</evidence>
<dbReference type="EMBL" id="OV696696">
    <property type="protein sequence ID" value="CAH1239555.1"/>
    <property type="molecule type" value="Genomic_DNA"/>
</dbReference>
<dbReference type="InterPro" id="IPR019103">
    <property type="entry name" value="Peptidase_aspartic_DDI1-type"/>
</dbReference>
<evidence type="ECO:0000259" key="9">
    <source>
        <dbReference type="Pfam" id="PF24669"/>
    </source>
</evidence>
<evidence type="ECO:0000313" key="11">
    <source>
        <dbReference type="Proteomes" id="UP000838412"/>
    </source>
</evidence>
<feature type="domain" description="Ddi1/2 HDD" evidence="9">
    <location>
        <begin position="230"/>
        <end position="286"/>
    </location>
</feature>
<reference evidence="10" key="1">
    <citation type="submission" date="2022-01" db="EMBL/GenBank/DDBJ databases">
        <authorList>
            <person name="Braso-Vives M."/>
        </authorList>
    </citation>
    <scope>NUCLEOTIDE SEQUENCE</scope>
</reference>
<keyword evidence="5" id="KW-0175">Coiled coil</keyword>
<dbReference type="InterPro" id="IPR029071">
    <property type="entry name" value="Ubiquitin-like_domsf"/>
</dbReference>
<feature type="compositionally biased region" description="Basic and acidic residues" evidence="6">
    <location>
        <begin position="642"/>
        <end position="657"/>
    </location>
</feature>
<dbReference type="Proteomes" id="UP000838412">
    <property type="component" value="Chromosome 11"/>
</dbReference>
<dbReference type="InterPro" id="IPR033882">
    <property type="entry name" value="DDI1_N"/>
</dbReference>
<organism evidence="10 11">
    <name type="scientific">Branchiostoma lanceolatum</name>
    <name type="common">Common lancelet</name>
    <name type="synonym">Amphioxus lanceolatum</name>
    <dbReference type="NCBI Taxonomy" id="7740"/>
    <lineage>
        <taxon>Eukaryota</taxon>
        <taxon>Metazoa</taxon>
        <taxon>Chordata</taxon>
        <taxon>Cephalochordata</taxon>
        <taxon>Leptocardii</taxon>
        <taxon>Amphioxiformes</taxon>
        <taxon>Branchiostomatidae</taxon>
        <taxon>Branchiostoma</taxon>
    </lineage>
</organism>
<dbReference type="PANTHER" id="PTHR15397">
    <property type="entry name" value="SODIUM-GLUCOSE COTRANSPORTER REGULATORY PROTEIN -RELATED"/>
    <property type="match status" value="1"/>
</dbReference>
<dbReference type="Pfam" id="PF09668">
    <property type="entry name" value="Asp_protease"/>
    <property type="match status" value="1"/>
</dbReference>
<dbReference type="Gene3D" id="2.40.70.10">
    <property type="entry name" value="Acid Proteases"/>
    <property type="match status" value="1"/>
</dbReference>
<dbReference type="SUPFAM" id="SSF50630">
    <property type="entry name" value="Acid proteases"/>
    <property type="match status" value="1"/>
</dbReference>
<dbReference type="InterPro" id="IPR000626">
    <property type="entry name" value="Ubiquitin-like_dom"/>
</dbReference>
<evidence type="ECO:0000256" key="1">
    <source>
        <dbReference type="ARBA" id="ARBA00009136"/>
    </source>
</evidence>
<feature type="compositionally biased region" description="Basic and acidic residues" evidence="6">
    <location>
        <begin position="670"/>
        <end position="691"/>
    </location>
</feature>
<name>A0A8J9W7P8_BRALA</name>
<dbReference type="AlphaFoldDB" id="A0A8J9W7P8"/>
<dbReference type="GO" id="GO:0004190">
    <property type="term" value="F:aspartic-type endopeptidase activity"/>
    <property type="evidence" value="ECO:0007669"/>
    <property type="project" value="UniProtKB-KW"/>
</dbReference>
<evidence type="ECO:0000256" key="2">
    <source>
        <dbReference type="ARBA" id="ARBA00022670"/>
    </source>
</evidence>
<evidence type="ECO:0000256" key="6">
    <source>
        <dbReference type="SAM" id="MobiDB-lite"/>
    </source>
</evidence>
<feature type="coiled-coil region" evidence="5">
    <location>
        <begin position="256"/>
        <end position="313"/>
    </location>
</feature>
<evidence type="ECO:0000256" key="4">
    <source>
        <dbReference type="ARBA" id="ARBA00022801"/>
    </source>
</evidence>
<dbReference type="CDD" id="cd05479">
    <property type="entry name" value="RP_DDI"/>
    <property type="match status" value="1"/>
</dbReference>
<accession>A0A8J9W7P8</accession>
<feature type="domain" description="Aspartic peptidase DDI1-type" evidence="8">
    <location>
        <begin position="315"/>
        <end position="423"/>
    </location>
</feature>
<keyword evidence="4" id="KW-0378">Hydrolase</keyword>
<dbReference type="Pfam" id="PF00240">
    <property type="entry name" value="ubiquitin"/>
    <property type="match status" value="1"/>
</dbReference>
<feature type="domain" description="Ubiquitin-like" evidence="7">
    <location>
        <begin position="37"/>
        <end position="105"/>
    </location>
</feature>
<keyword evidence="11" id="KW-1185">Reference proteome</keyword>
<dbReference type="Gene3D" id="3.10.20.90">
    <property type="entry name" value="Phosphatidylinositol 3-kinase Catalytic Subunit, Chain A, domain 1"/>
    <property type="match status" value="1"/>
</dbReference>
<dbReference type="CDD" id="cd01796">
    <property type="entry name" value="Ubl_Ddi1_like"/>
    <property type="match status" value="1"/>
</dbReference>
<feature type="region of interest" description="Disordered" evidence="6">
    <location>
        <begin position="642"/>
        <end position="715"/>
    </location>
</feature>
<dbReference type="GO" id="GO:0006508">
    <property type="term" value="P:proteolysis"/>
    <property type="evidence" value="ECO:0007669"/>
    <property type="project" value="UniProtKB-KW"/>
</dbReference>
<evidence type="ECO:0000256" key="3">
    <source>
        <dbReference type="ARBA" id="ARBA00022750"/>
    </source>
</evidence>
<feature type="compositionally biased region" description="Basic and acidic residues" evidence="6">
    <location>
        <begin position="572"/>
        <end position="586"/>
    </location>
</feature>
<comment type="similarity">
    <text evidence="1">Belongs to the DDI1 family.</text>
</comment>
<dbReference type="OrthoDB" id="1047367at2759"/>
<dbReference type="SUPFAM" id="SSF54236">
    <property type="entry name" value="Ubiquitin-like"/>
    <property type="match status" value="1"/>
</dbReference>
<dbReference type="Pfam" id="PF24669">
    <property type="entry name" value="Ddi2_HDD"/>
    <property type="match status" value="2"/>
</dbReference>
<evidence type="ECO:0000256" key="5">
    <source>
        <dbReference type="SAM" id="Coils"/>
    </source>
</evidence>